<reference evidence="1" key="1">
    <citation type="journal article" date="2015" name="Nature">
        <title>Complex archaea that bridge the gap between prokaryotes and eukaryotes.</title>
        <authorList>
            <person name="Spang A."/>
            <person name="Saw J.H."/>
            <person name="Jorgensen S.L."/>
            <person name="Zaremba-Niedzwiedzka K."/>
            <person name="Martijn J."/>
            <person name="Lind A.E."/>
            <person name="van Eijk R."/>
            <person name="Schleper C."/>
            <person name="Guy L."/>
            <person name="Ettema T.J."/>
        </authorList>
    </citation>
    <scope>NUCLEOTIDE SEQUENCE</scope>
</reference>
<comment type="caution">
    <text evidence="1">The sequence shown here is derived from an EMBL/GenBank/DDBJ whole genome shotgun (WGS) entry which is preliminary data.</text>
</comment>
<accession>A0A0F8ZJA9</accession>
<feature type="non-terminal residue" evidence="1">
    <location>
        <position position="65"/>
    </location>
</feature>
<sequence length="65" mass="7267">MIKLHYEHQCAIGAAEVEITDEIIREGIGLAPTYGEADYVDDVFDQVRELLEIEHKDGACCSVDE</sequence>
<proteinExistence type="predicted"/>
<dbReference type="EMBL" id="LAZR01047588">
    <property type="protein sequence ID" value="KKK93872.1"/>
    <property type="molecule type" value="Genomic_DNA"/>
</dbReference>
<gene>
    <name evidence="1" type="ORF">LCGC14_2688550</name>
</gene>
<organism evidence="1">
    <name type="scientific">marine sediment metagenome</name>
    <dbReference type="NCBI Taxonomy" id="412755"/>
    <lineage>
        <taxon>unclassified sequences</taxon>
        <taxon>metagenomes</taxon>
        <taxon>ecological metagenomes</taxon>
    </lineage>
</organism>
<evidence type="ECO:0000313" key="1">
    <source>
        <dbReference type="EMBL" id="KKK93872.1"/>
    </source>
</evidence>
<name>A0A0F8ZJA9_9ZZZZ</name>
<dbReference type="AlphaFoldDB" id="A0A0F8ZJA9"/>
<protein>
    <submittedName>
        <fullName evidence="1">Uncharacterized protein</fullName>
    </submittedName>
</protein>